<dbReference type="InterPro" id="IPR034660">
    <property type="entry name" value="DinB/YfiT-like"/>
</dbReference>
<dbReference type="Proteomes" id="UP000276770">
    <property type="component" value="Unassembled WGS sequence"/>
</dbReference>
<dbReference type="OrthoDB" id="9793216at2"/>
<dbReference type="Pfam" id="PF12867">
    <property type="entry name" value="DinB_2"/>
    <property type="match status" value="1"/>
</dbReference>
<evidence type="ECO:0000313" key="3">
    <source>
        <dbReference type="Proteomes" id="UP000276770"/>
    </source>
</evidence>
<evidence type="ECO:0000259" key="1">
    <source>
        <dbReference type="Pfam" id="PF12867"/>
    </source>
</evidence>
<dbReference type="AlphaFoldDB" id="A0A3L7JRE6"/>
<dbReference type="RefSeq" id="WP_121682144.1">
    <property type="nucleotide sequence ID" value="NZ_RCVZ01000016.1"/>
</dbReference>
<proteinExistence type="predicted"/>
<feature type="domain" description="DinB-like" evidence="1">
    <location>
        <begin position="35"/>
        <end position="165"/>
    </location>
</feature>
<protein>
    <submittedName>
        <fullName evidence="2">DinB family protein</fullName>
    </submittedName>
</protein>
<dbReference type="SUPFAM" id="SSF109854">
    <property type="entry name" value="DinB/YfiT-like putative metalloenzymes"/>
    <property type="match status" value="1"/>
</dbReference>
<comment type="caution">
    <text evidence="2">The sequence shown here is derived from an EMBL/GenBank/DDBJ whole genome shotgun (WGS) entry which is preliminary data.</text>
</comment>
<gene>
    <name evidence="2" type="ORF">D9X91_18590</name>
</gene>
<accession>A0A3L7JRE6</accession>
<dbReference type="InterPro" id="IPR024775">
    <property type="entry name" value="DinB-like"/>
</dbReference>
<reference evidence="2 3" key="1">
    <citation type="submission" date="2018-10" db="EMBL/GenBank/DDBJ databases">
        <title>Falsibacillus sp. genome draft.</title>
        <authorList>
            <person name="Shi S."/>
        </authorList>
    </citation>
    <scope>NUCLEOTIDE SEQUENCE [LARGE SCALE GENOMIC DNA]</scope>
    <source>
        <strain evidence="2 3">GY 10110</strain>
    </source>
</reference>
<dbReference type="Gene3D" id="1.20.120.450">
    <property type="entry name" value="dinb family like domain"/>
    <property type="match status" value="1"/>
</dbReference>
<organism evidence="2 3">
    <name type="scientific">Falsibacillus albus</name>
    <dbReference type="NCBI Taxonomy" id="2478915"/>
    <lineage>
        <taxon>Bacteria</taxon>
        <taxon>Bacillati</taxon>
        <taxon>Bacillota</taxon>
        <taxon>Bacilli</taxon>
        <taxon>Bacillales</taxon>
        <taxon>Bacillaceae</taxon>
        <taxon>Falsibacillus</taxon>
    </lineage>
</organism>
<name>A0A3L7JRE6_9BACI</name>
<sequence length="174" mass="19948">MTKRPKAGEYAPHYSSYIKLVENEDILQILNVQMDDTVRLLENLSGKEGEYRYAPGKWSIKEVIGHLTDTERIMTFRLLSFARGESAELPGYEDEEYVKKAGFNSLSIQEILEDFGAVRKSTIQLVKRLDEEAWSRGGNANGSYVTVLALAWIIAGHELHHRKIIEERYLQTDK</sequence>
<keyword evidence="3" id="KW-1185">Reference proteome</keyword>
<dbReference type="EMBL" id="RCVZ01000016">
    <property type="protein sequence ID" value="RLQ93236.1"/>
    <property type="molecule type" value="Genomic_DNA"/>
</dbReference>
<evidence type="ECO:0000313" key="2">
    <source>
        <dbReference type="EMBL" id="RLQ93236.1"/>
    </source>
</evidence>